<keyword evidence="2" id="KW-1185">Reference proteome</keyword>
<dbReference type="Proteomes" id="UP001424741">
    <property type="component" value="Unassembled WGS sequence"/>
</dbReference>
<reference evidence="1 2" key="1">
    <citation type="submission" date="2024-02" db="EMBL/GenBank/DDBJ databases">
        <title>Rubritalea halochordaticola NBRC 107102.</title>
        <authorList>
            <person name="Ichikawa N."/>
            <person name="Katano-Makiyama Y."/>
            <person name="Hidaka K."/>
        </authorList>
    </citation>
    <scope>NUCLEOTIDE SEQUENCE [LARGE SCALE GENOMIC DNA]</scope>
    <source>
        <strain evidence="1 2">NBRC 107102</strain>
    </source>
</reference>
<name>A0ABP9V691_9BACT</name>
<gene>
    <name evidence="1" type="ORF">Rhal01_03065</name>
</gene>
<sequence>MLMEVLIAFAIFSIAVTSIVIALNQTSELSQTMTRELETTRTLRNLMTQTLTTPVPESEFVRDEVIEINDYTTARIQVTEYEATDADDHILPRMYQIQITLESEIDSQKVSNSLETIHYYPLTQ</sequence>
<evidence type="ECO:0000313" key="2">
    <source>
        <dbReference type="Proteomes" id="UP001424741"/>
    </source>
</evidence>
<evidence type="ECO:0008006" key="3">
    <source>
        <dbReference type="Google" id="ProtNLM"/>
    </source>
</evidence>
<proteinExistence type="predicted"/>
<organism evidence="1 2">
    <name type="scientific">Rubritalea halochordaticola</name>
    <dbReference type="NCBI Taxonomy" id="714537"/>
    <lineage>
        <taxon>Bacteria</taxon>
        <taxon>Pseudomonadati</taxon>
        <taxon>Verrucomicrobiota</taxon>
        <taxon>Verrucomicrobiia</taxon>
        <taxon>Verrucomicrobiales</taxon>
        <taxon>Rubritaleaceae</taxon>
        <taxon>Rubritalea</taxon>
    </lineage>
</organism>
<dbReference type="EMBL" id="BAABRL010000010">
    <property type="protein sequence ID" value="GAA5496877.1"/>
    <property type="molecule type" value="Genomic_DNA"/>
</dbReference>
<accession>A0ABP9V691</accession>
<comment type="caution">
    <text evidence="1">The sequence shown here is derived from an EMBL/GenBank/DDBJ whole genome shotgun (WGS) entry which is preliminary data.</text>
</comment>
<protein>
    <recommendedName>
        <fullName evidence="3">Type II secretion system protein</fullName>
    </recommendedName>
</protein>
<evidence type="ECO:0000313" key="1">
    <source>
        <dbReference type="EMBL" id="GAA5496877.1"/>
    </source>
</evidence>